<sequence>NGSLEICEDDTNTYDLFNSLGGTPDSGGIWSPALNSGTGLFDPALDAPGTYTYTVVNQQCGFFDSAEVIVTITELPDITGLELSTNNICEGENLMVNILNANSLEDGNYFIIYNITGADNFTDSVLVTINNGEGNFLILASAFTIYGNYELNITDFIPENGICSADTSFLNPIVFEVYESITPILVDQGDVFCISVNPTIEDLSNNITNNDTVIWYDSIENGNIIPPNTLLVDGETYYASIMSSNNCPSIIRLAVTVNLKACIDDLLIPDGFSPNGDHINDTFHINNLNELYPNFYLEIYNRYGNKLYKGDINTPDWDGKSNTGSSLGNSVVPVGVYYFILKFNDGNRQPIQGRVYLNM</sequence>
<reference evidence="1 2" key="1">
    <citation type="submission" date="2018-05" db="EMBL/GenBank/DDBJ databases">
        <title>Genomic Encyclopedia of Archaeal and Bacterial Type Strains, Phase II (KMG-II): from individual species to whole genera.</title>
        <authorList>
            <person name="Goeker M."/>
        </authorList>
    </citation>
    <scope>NUCLEOTIDE SEQUENCE [LARGE SCALE GENOMIC DNA]</scope>
    <source>
        <strain evidence="1 2">DSM 22637</strain>
    </source>
</reference>
<feature type="non-terminal residue" evidence="1">
    <location>
        <position position="1"/>
    </location>
</feature>
<dbReference type="EMBL" id="QGGP01000005">
    <property type="protein sequence ID" value="PWK18163.1"/>
    <property type="molecule type" value="Genomic_DNA"/>
</dbReference>
<evidence type="ECO:0000313" key="1">
    <source>
        <dbReference type="EMBL" id="PWK18163.1"/>
    </source>
</evidence>
<protein>
    <submittedName>
        <fullName evidence="1">Gliding motility-associated-like protein</fullName>
    </submittedName>
</protein>
<dbReference type="Proteomes" id="UP000245430">
    <property type="component" value="Unassembled WGS sequence"/>
</dbReference>
<dbReference type="NCBIfam" id="TIGR04131">
    <property type="entry name" value="Bac_Flav_CTERM"/>
    <property type="match status" value="1"/>
</dbReference>
<dbReference type="AlphaFoldDB" id="A0A316DN55"/>
<dbReference type="RefSeq" id="WP_146192571.1">
    <property type="nucleotide sequence ID" value="NZ_QGGP01000005.1"/>
</dbReference>
<evidence type="ECO:0000313" key="2">
    <source>
        <dbReference type="Proteomes" id="UP000245430"/>
    </source>
</evidence>
<dbReference type="OrthoDB" id="1236981at2"/>
<dbReference type="InterPro" id="IPR026341">
    <property type="entry name" value="T9SS_type_B"/>
</dbReference>
<organism evidence="1 2">
    <name type="scientific">Xanthomarina spongicola</name>
    <dbReference type="NCBI Taxonomy" id="570520"/>
    <lineage>
        <taxon>Bacteria</taxon>
        <taxon>Pseudomonadati</taxon>
        <taxon>Bacteroidota</taxon>
        <taxon>Flavobacteriia</taxon>
        <taxon>Flavobacteriales</taxon>
        <taxon>Flavobacteriaceae</taxon>
        <taxon>Xanthomarina</taxon>
    </lineage>
</organism>
<comment type="caution">
    <text evidence="1">The sequence shown here is derived from an EMBL/GenBank/DDBJ whole genome shotgun (WGS) entry which is preliminary data.</text>
</comment>
<dbReference type="Pfam" id="PF13585">
    <property type="entry name" value="CHU_C"/>
    <property type="match status" value="1"/>
</dbReference>
<proteinExistence type="predicted"/>
<accession>A0A316DN55</accession>
<name>A0A316DN55_9FLAO</name>
<keyword evidence="2" id="KW-1185">Reference proteome</keyword>
<gene>
    <name evidence="1" type="ORF">LX78_02067</name>
</gene>